<gene>
    <name evidence="2" type="ORF">JM93_01649</name>
</gene>
<dbReference type="OrthoDB" id="9760116at2"/>
<evidence type="ECO:0000256" key="1">
    <source>
        <dbReference type="SAM" id="MobiDB-lite"/>
    </source>
</evidence>
<feature type="region of interest" description="Disordered" evidence="1">
    <location>
        <begin position="83"/>
        <end position="112"/>
    </location>
</feature>
<keyword evidence="3" id="KW-1185">Reference proteome</keyword>
<dbReference type="RefSeq" id="WP_145342075.1">
    <property type="nucleotide sequence ID" value="NZ_SMLY01000075.1"/>
</dbReference>
<proteinExistence type="predicted"/>
<evidence type="ECO:0000313" key="2">
    <source>
        <dbReference type="EMBL" id="TWI89446.1"/>
    </source>
</evidence>
<accession>A0A562T900</accession>
<evidence type="ECO:0000313" key="3">
    <source>
        <dbReference type="Proteomes" id="UP000320593"/>
    </source>
</evidence>
<comment type="caution">
    <text evidence="2">The sequence shown here is derived from an EMBL/GenBank/DDBJ whole genome shotgun (WGS) entry which is preliminary data.</text>
</comment>
<protein>
    <submittedName>
        <fullName evidence="2">Uncharacterized protein</fullName>
    </submittedName>
</protein>
<name>A0A562T900_9HYPH</name>
<organism evidence="2 3">
    <name type="scientific">Roseibium hamelinense</name>
    <dbReference type="NCBI Taxonomy" id="150831"/>
    <lineage>
        <taxon>Bacteria</taxon>
        <taxon>Pseudomonadati</taxon>
        <taxon>Pseudomonadota</taxon>
        <taxon>Alphaproteobacteria</taxon>
        <taxon>Hyphomicrobiales</taxon>
        <taxon>Stappiaceae</taxon>
        <taxon>Roseibium</taxon>
    </lineage>
</organism>
<sequence length="112" mass="12044">MHNPHLSGTRFRDRPIAPSWGSVHAHAALLADGLIANDGRVLARPVRGPPSSHHTHVRTRSGRFLAVFSGWIERMGIPSRILHTAGGAPPDREPPLPIPLGRRAVLGAGAKR</sequence>
<reference evidence="2 3" key="1">
    <citation type="submission" date="2019-07" db="EMBL/GenBank/DDBJ databases">
        <title>Genomic Encyclopedia of Archaeal and Bacterial Type Strains, Phase II (KMG-II): from individual species to whole genera.</title>
        <authorList>
            <person name="Goeker M."/>
        </authorList>
    </citation>
    <scope>NUCLEOTIDE SEQUENCE [LARGE SCALE GENOMIC DNA]</scope>
    <source>
        <strain evidence="2 3">ATCC BAA-252</strain>
    </source>
</reference>
<dbReference type="EMBL" id="VLLF01000003">
    <property type="protein sequence ID" value="TWI89446.1"/>
    <property type="molecule type" value="Genomic_DNA"/>
</dbReference>
<dbReference type="AlphaFoldDB" id="A0A562T900"/>
<dbReference type="Proteomes" id="UP000320593">
    <property type="component" value="Unassembled WGS sequence"/>
</dbReference>